<dbReference type="EMBL" id="CM042037">
    <property type="protein sequence ID" value="KAI3742608.1"/>
    <property type="molecule type" value="Genomic_DNA"/>
</dbReference>
<evidence type="ECO:0000313" key="1">
    <source>
        <dbReference type="EMBL" id="KAI3742608.1"/>
    </source>
</evidence>
<evidence type="ECO:0000313" key="2">
    <source>
        <dbReference type="Proteomes" id="UP001056120"/>
    </source>
</evidence>
<dbReference type="Proteomes" id="UP001056120">
    <property type="component" value="Linkage Group LG20"/>
</dbReference>
<keyword evidence="2" id="KW-1185">Reference proteome</keyword>
<organism evidence="1 2">
    <name type="scientific">Smallanthus sonchifolius</name>
    <dbReference type="NCBI Taxonomy" id="185202"/>
    <lineage>
        <taxon>Eukaryota</taxon>
        <taxon>Viridiplantae</taxon>
        <taxon>Streptophyta</taxon>
        <taxon>Embryophyta</taxon>
        <taxon>Tracheophyta</taxon>
        <taxon>Spermatophyta</taxon>
        <taxon>Magnoliopsida</taxon>
        <taxon>eudicotyledons</taxon>
        <taxon>Gunneridae</taxon>
        <taxon>Pentapetalae</taxon>
        <taxon>asterids</taxon>
        <taxon>campanulids</taxon>
        <taxon>Asterales</taxon>
        <taxon>Asteraceae</taxon>
        <taxon>Asteroideae</taxon>
        <taxon>Heliantheae alliance</taxon>
        <taxon>Millerieae</taxon>
        <taxon>Smallanthus</taxon>
    </lineage>
</organism>
<accession>A0ACB9D8A8</accession>
<reference evidence="2" key="1">
    <citation type="journal article" date="2022" name="Mol. Ecol. Resour.">
        <title>The genomes of chicory, endive, great burdock and yacon provide insights into Asteraceae palaeo-polyploidization history and plant inulin production.</title>
        <authorList>
            <person name="Fan W."/>
            <person name="Wang S."/>
            <person name="Wang H."/>
            <person name="Wang A."/>
            <person name="Jiang F."/>
            <person name="Liu H."/>
            <person name="Zhao H."/>
            <person name="Xu D."/>
            <person name="Zhang Y."/>
        </authorList>
    </citation>
    <scope>NUCLEOTIDE SEQUENCE [LARGE SCALE GENOMIC DNA]</scope>
    <source>
        <strain evidence="2">cv. Yunnan</strain>
    </source>
</reference>
<sequence>MLVAAPCGGDTTCSEENTNKSSASTATAPVKKRAETWVKEETRTLIILRYEIDSVFNTSKSNKHLWEQISLKMRAKGFDRSPTMCIDKWRNLLKEFKKAKENNIGVNHNGYSANNKMHFYKEFEEIIRDRNKNSKVDSFMQFCDKRYSI</sequence>
<reference evidence="1 2" key="2">
    <citation type="journal article" date="2022" name="Mol. Ecol. Resour.">
        <title>The genomes of chicory, endive, great burdock and yacon provide insights into Asteraceae paleo-polyploidization history and plant inulin production.</title>
        <authorList>
            <person name="Fan W."/>
            <person name="Wang S."/>
            <person name="Wang H."/>
            <person name="Wang A."/>
            <person name="Jiang F."/>
            <person name="Liu H."/>
            <person name="Zhao H."/>
            <person name="Xu D."/>
            <person name="Zhang Y."/>
        </authorList>
    </citation>
    <scope>NUCLEOTIDE SEQUENCE [LARGE SCALE GENOMIC DNA]</scope>
    <source>
        <strain evidence="2">cv. Yunnan</strain>
        <tissue evidence="1">Leaves</tissue>
    </source>
</reference>
<name>A0ACB9D8A8_9ASTR</name>
<comment type="caution">
    <text evidence="1">The sequence shown here is derived from an EMBL/GenBank/DDBJ whole genome shotgun (WGS) entry which is preliminary data.</text>
</comment>
<protein>
    <submittedName>
        <fullName evidence="1">Uncharacterized protein</fullName>
    </submittedName>
</protein>
<proteinExistence type="predicted"/>
<gene>
    <name evidence="1" type="ORF">L1987_60296</name>
</gene>